<feature type="transmembrane region" description="Helical" evidence="1">
    <location>
        <begin position="60"/>
        <end position="81"/>
    </location>
</feature>
<evidence type="ECO:0000256" key="1">
    <source>
        <dbReference type="SAM" id="Phobius"/>
    </source>
</evidence>
<name>A0A4V1WFY3_9FLAO</name>
<proteinExistence type="predicted"/>
<comment type="caution">
    <text evidence="2">The sequence shown here is derived from an EMBL/GenBank/DDBJ whole genome shotgun (WGS) entry which is preliminary data.</text>
</comment>
<reference evidence="2 3" key="1">
    <citation type="submission" date="2019-02" db="EMBL/GenBank/DDBJ databases">
        <title>Genome sequence of the sea-ice species Brumimicrobium glaciale.</title>
        <authorList>
            <person name="Bowman J.P."/>
        </authorList>
    </citation>
    <scope>NUCLEOTIDE SEQUENCE [LARGE SCALE GENOMIC DNA]</scope>
    <source>
        <strain evidence="2 3">IC156</strain>
    </source>
</reference>
<keyword evidence="1" id="KW-1133">Transmembrane helix</keyword>
<keyword evidence="1" id="KW-0472">Membrane</keyword>
<dbReference type="OrthoDB" id="583767at2"/>
<keyword evidence="1" id="KW-0812">Transmembrane</keyword>
<gene>
    <name evidence="2" type="ORF">ERX46_05325</name>
</gene>
<evidence type="ECO:0000313" key="2">
    <source>
        <dbReference type="EMBL" id="RYM34796.1"/>
    </source>
</evidence>
<keyword evidence="3" id="KW-1185">Reference proteome</keyword>
<sequence>MKLYYWLRFILFTFVFFLVAACKKGKGAICRDGWRSHSTGSGTCSWHGGVDYYLDPDEIAIGRTIGLVVFIIIVIFVIRFIRKVD</sequence>
<dbReference type="EMBL" id="SETE01000002">
    <property type="protein sequence ID" value="RYM34796.1"/>
    <property type="molecule type" value="Genomic_DNA"/>
</dbReference>
<evidence type="ECO:0000313" key="3">
    <source>
        <dbReference type="Proteomes" id="UP000293952"/>
    </source>
</evidence>
<protein>
    <recommendedName>
        <fullName evidence="4">DUF3761 domain-containing protein</fullName>
    </recommendedName>
</protein>
<dbReference type="RefSeq" id="WP_130092804.1">
    <property type="nucleotide sequence ID" value="NZ_SETE01000002.1"/>
</dbReference>
<organism evidence="2 3">
    <name type="scientific">Brumimicrobium glaciale</name>
    <dbReference type="NCBI Taxonomy" id="200475"/>
    <lineage>
        <taxon>Bacteria</taxon>
        <taxon>Pseudomonadati</taxon>
        <taxon>Bacteroidota</taxon>
        <taxon>Flavobacteriia</taxon>
        <taxon>Flavobacteriales</taxon>
        <taxon>Crocinitomicaceae</taxon>
        <taxon>Brumimicrobium</taxon>
    </lineage>
</organism>
<evidence type="ECO:0008006" key="4">
    <source>
        <dbReference type="Google" id="ProtNLM"/>
    </source>
</evidence>
<dbReference type="PROSITE" id="PS51257">
    <property type="entry name" value="PROKAR_LIPOPROTEIN"/>
    <property type="match status" value="1"/>
</dbReference>
<accession>A0A4V1WFY3</accession>
<dbReference type="AlphaFoldDB" id="A0A4V1WFY3"/>
<dbReference type="Proteomes" id="UP000293952">
    <property type="component" value="Unassembled WGS sequence"/>
</dbReference>